<protein>
    <submittedName>
        <fullName evidence="6">Transcriptional regulator, GntR family with aminotransferase domain protein</fullName>
    </submittedName>
</protein>
<keyword evidence="3 6" id="KW-0808">Transferase</keyword>
<feature type="domain" description="Aminotransferase class I/classII large" evidence="5">
    <location>
        <begin position="13"/>
        <end position="148"/>
    </location>
</feature>
<dbReference type="GO" id="GO:1901605">
    <property type="term" value="P:alpha-amino acid metabolic process"/>
    <property type="evidence" value="ECO:0007669"/>
    <property type="project" value="TreeGrafter"/>
</dbReference>
<keyword evidence="4" id="KW-0663">Pyridoxal phosphate</keyword>
<comment type="cofactor">
    <cofactor evidence="1">
        <name>pyridoxal 5'-phosphate</name>
        <dbReference type="ChEBI" id="CHEBI:597326"/>
    </cofactor>
</comment>
<accession>T1ADA3</accession>
<dbReference type="InterPro" id="IPR015424">
    <property type="entry name" value="PyrdxlP-dep_Trfase"/>
</dbReference>
<evidence type="ECO:0000259" key="5">
    <source>
        <dbReference type="Pfam" id="PF00155"/>
    </source>
</evidence>
<evidence type="ECO:0000313" key="6">
    <source>
        <dbReference type="EMBL" id="EQD55082.1"/>
    </source>
</evidence>
<dbReference type="InterPro" id="IPR004839">
    <property type="entry name" value="Aminotransferase_I/II_large"/>
</dbReference>
<sequence length="157" mass="17303">QFRGDPFRPNLRSLAHDGQVIHVKSLSKLLAAGIRLGAVVAEGPVFQRLLAVKSLADGGTGLLEQWTIRAFMGSPRMERHLRRLAATMQHRRDIVLQTLREARLKGVRWTEPGGGFSIWIDVGERRSAEEICRAALRDGVALAPGNAFFPAAPRGNF</sequence>
<dbReference type="Pfam" id="PF00155">
    <property type="entry name" value="Aminotran_1_2"/>
    <property type="match status" value="1"/>
</dbReference>
<feature type="non-terminal residue" evidence="6">
    <location>
        <position position="157"/>
    </location>
</feature>
<dbReference type="Gene3D" id="3.90.1150.10">
    <property type="entry name" value="Aspartate Aminotransferase, domain 1"/>
    <property type="match status" value="1"/>
</dbReference>
<dbReference type="Gene3D" id="3.40.640.10">
    <property type="entry name" value="Type I PLP-dependent aspartate aminotransferase-like (Major domain)"/>
    <property type="match status" value="1"/>
</dbReference>
<dbReference type="GO" id="GO:0008483">
    <property type="term" value="F:transaminase activity"/>
    <property type="evidence" value="ECO:0007669"/>
    <property type="project" value="UniProtKB-KW"/>
</dbReference>
<dbReference type="AlphaFoldDB" id="T1ADA3"/>
<reference evidence="6" key="2">
    <citation type="journal article" date="2014" name="ISME J.">
        <title>Microbial stratification in low pH oxic and suboxic macroscopic growths along an acid mine drainage.</title>
        <authorList>
            <person name="Mendez-Garcia C."/>
            <person name="Mesa V."/>
            <person name="Sprenger R.R."/>
            <person name="Richter M."/>
            <person name="Diez M.S."/>
            <person name="Solano J."/>
            <person name="Bargiela R."/>
            <person name="Golyshina O.V."/>
            <person name="Manteca A."/>
            <person name="Ramos J.L."/>
            <person name="Gallego J.R."/>
            <person name="Llorente I."/>
            <person name="Martins Dos Santos V.A."/>
            <person name="Jensen O.N."/>
            <person name="Pelaez A.I."/>
            <person name="Sanchez J."/>
            <person name="Ferrer M."/>
        </authorList>
    </citation>
    <scope>NUCLEOTIDE SEQUENCE</scope>
</reference>
<feature type="non-terminal residue" evidence="6">
    <location>
        <position position="1"/>
    </location>
</feature>
<name>T1ADA3_9ZZZZ</name>
<dbReference type="InterPro" id="IPR015421">
    <property type="entry name" value="PyrdxlP-dep_Trfase_major"/>
</dbReference>
<gene>
    <name evidence="6" type="ORF">B1A_11934</name>
</gene>
<evidence type="ECO:0000256" key="2">
    <source>
        <dbReference type="ARBA" id="ARBA00022576"/>
    </source>
</evidence>
<dbReference type="SUPFAM" id="SSF53383">
    <property type="entry name" value="PLP-dependent transferases"/>
    <property type="match status" value="1"/>
</dbReference>
<evidence type="ECO:0000256" key="4">
    <source>
        <dbReference type="ARBA" id="ARBA00022898"/>
    </source>
</evidence>
<evidence type="ECO:0000256" key="3">
    <source>
        <dbReference type="ARBA" id="ARBA00022679"/>
    </source>
</evidence>
<dbReference type="GO" id="GO:0030170">
    <property type="term" value="F:pyridoxal phosphate binding"/>
    <property type="evidence" value="ECO:0007669"/>
    <property type="project" value="InterPro"/>
</dbReference>
<proteinExistence type="predicted"/>
<evidence type="ECO:0000256" key="1">
    <source>
        <dbReference type="ARBA" id="ARBA00001933"/>
    </source>
</evidence>
<reference evidence="6" key="1">
    <citation type="submission" date="2013-08" db="EMBL/GenBank/DDBJ databases">
        <authorList>
            <person name="Mendez C."/>
            <person name="Richter M."/>
            <person name="Ferrer M."/>
            <person name="Sanchez J."/>
        </authorList>
    </citation>
    <scope>NUCLEOTIDE SEQUENCE</scope>
</reference>
<dbReference type="InterPro" id="IPR050859">
    <property type="entry name" value="Class-I_PLP-dep_aminotransf"/>
</dbReference>
<dbReference type="InterPro" id="IPR015422">
    <property type="entry name" value="PyrdxlP-dep_Trfase_small"/>
</dbReference>
<comment type="caution">
    <text evidence="6">The sequence shown here is derived from an EMBL/GenBank/DDBJ whole genome shotgun (WGS) entry which is preliminary data.</text>
</comment>
<dbReference type="EMBL" id="AUZX01008599">
    <property type="protein sequence ID" value="EQD55082.1"/>
    <property type="molecule type" value="Genomic_DNA"/>
</dbReference>
<organism evidence="6">
    <name type="scientific">mine drainage metagenome</name>
    <dbReference type="NCBI Taxonomy" id="410659"/>
    <lineage>
        <taxon>unclassified sequences</taxon>
        <taxon>metagenomes</taxon>
        <taxon>ecological metagenomes</taxon>
    </lineage>
</organism>
<dbReference type="PANTHER" id="PTHR42790">
    <property type="entry name" value="AMINOTRANSFERASE"/>
    <property type="match status" value="1"/>
</dbReference>
<dbReference type="PANTHER" id="PTHR42790:SF19">
    <property type="entry name" value="KYNURENINE_ALPHA-AMINOADIPATE AMINOTRANSFERASE, MITOCHONDRIAL"/>
    <property type="match status" value="1"/>
</dbReference>
<keyword evidence="2 6" id="KW-0032">Aminotransferase</keyword>